<protein>
    <recommendedName>
        <fullName evidence="5">Arginyl-tRNA--protein transferase 1</fullName>
        <shortName evidence="5">Arginyltransferase 1</shortName>
        <shortName evidence="5">R-transferase 1</shortName>
        <ecNumber evidence="5">2.3.2.8</ecNumber>
    </recommendedName>
    <alternativeName>
        <fullName evidence="5">Arginine-tRNA--protein transferase 1</fullName>
    </alternativeName>
</protein>
<dbReference type="InterPro" id="IPR016181">
    <property type="entry name" value="Acyl_CoA_acyltransferase"/>
</dbReference>
<dbReference type="GO" id="GO:0004057">
    <property type="term" value="F:arginyl-tRNA--protein transferase activity"/>
    <property type="evidence" value="ECO:0007669"/>
    <property type="project" value="UniProtKB-EC"/>
</dbReference>
<sequence length="535" mass="59876">MAREVGAWEVLVQFSRGVLGAHCGYCGGDTGKWSSGMWAHALTVHDYQDLVDRGWRRSGEYLYKPIMDKTCCPQYTIRCQVLDYRLSKSQKKILKRMTMYLANGDILPTEVPMDEHPSACHMPHPVEKPSQLDTVIVGEVDQSDRALPKISGPSSEEKAKRPPKPGVGADPSRPMARKAKDLRRERRMLKQQKQGGMESGDQASGSSQPESSSAQRLSASSAPFLSDGLASDAGALSNVEKGMRLAGLSHRQAGQHPEQQAPNQPKTLEDFVSEHKAGDGKHKLELRLVPCSLENDSFRASFDTSAALYAKYQVAVHKDAPEQCCSEEFKRFLCNSPLKGEYSAASPDVGYGSFHQQYWLDGRLIAVGVLDILPRCLSSVYLYYDPDFAFLSMGIYSALREVAFTRQLYTQAPALRYYYMGFYIHSCPKMRYKVQYGPADLLCPETYAWVPAPQCLPKLDVNKYSRLNADASAVDENHPGDDLAHLLVLYNFHPMQYGHYQQLGGEAGRDDDEEVREFARLVGRACAERMLLYRQ</sequence>
<dbReference type="Proteomes" id="UP001318040">
    <property type="component" value="Chromosome 11"/>
</dbReference>
<accession>A0AAJ7SYX9</accession>
<comment type="function">
    <text evidence="5">Involved in the post-translational conjugation of arginine to the N-terminal aspartate or glutamate of a protein. This arginylation is required for degradation of the protein via the ubiquitin pathway.</text>
</comment>
<evidence type="ECO:0000313" key="10">
    <source>
        <dbReference type="RefSeq" id="XP_032808213.1"/>
    </source>
</evidence>
<dbReference type="InterPro" id="IPR030700">
    <property type="entry name" value="N-end_Aminoacyl_Trfase"/>
</dbReference>
<evidence type="ECO:0000259" key="7">
    <source>
        <dbReference type="Pfam" id="PF04376"/>
    </source>
</evidence>
<evidence type="ECO:0000256" key="1">
    <source>
        <dbReference type="ARBA" id="ARBA00009991"/>
    </source>
</evidence>
<dbReference type="AlphaFoldDB" id="A0AAJ7SYX9"/>
<evidence type="ECO:0000259" key="8">
    <source>
        <dbReference type="Pfam" id="PF04377"/>
    </source>
</evidence>
<evidence type="ECO:0000256" key="5">
    <source>
        <dbReference type="PIRNR" id="PIRNR037207"/>
    </source>
</evidence>
<dbReference type="PIRSF" id="PIRSF037207">
    <property type="entry name" value="ATE1_euk"/>
    <property type="match status" value="1"/>
</dbReference>
<reference evidence="10" key="1">
    <citation type="submission" date="2025-08" db="UniProtKB">
        <authorList>
            <consortium name="RefSeq"/>
        </authorList>
    </citation>
    <scope>IDENTIFICATION</scope>
    <source>
        <tissue evidence="10">Sperm</tissue>
    </source>
</reference>
<dbReference type="RefSeq" id="XP_032808213.1">
    <property type="nucleotide sequence ID" value="XM_032952322.1"/>
</dbReference>
<evidence type="ECO:0000256" key="3">
    <source>
        <dbReference type="ARBA" id="ARBA00022786"/>
    </source>
</evidence>
<dbReference type="InterPro" id="IPR007472">
    <property type="entry name" value="N-end_Aminoacyl_Trfase_C"/>
</dbReference>
<evidence type="ECO:0000256" key="6">
    <source>
        <dbReference type="SAM" id="MobiDB-lite"/>
    </source>
</evidence>
<keyword evidence="4 5" id="KW-0012">Acyltransferase</keyword>
<name>A0AAJ7SYX9_PETMA</name>
<evidence type="ECO:0000313" key="9">
    <source>
        <dbReference type="Proteomes" id="UP001318040"/>
    </source>
</evidence>
<dbReference type="Pfam" id="PF04377">
    <property type="entry name" value="ATE_C"/>
    <property type="match status" value="1"/>
</dbReference>
<organism evidence="9 10">
    <name type="scientific">Petromyzon marinus</name>
    <name type="common">Sea lamprey</name>
    <dbReference type="NCBI Taxonomy" id="7757"/>
    <lineage>
        <taxon>Eukaryota</taxon>
        <taxon>Metazoa</taxon>
        <taxon>Chordata</taxon>
        <taxon>Craniata</taxon>
        <taxon>Vertebrata</taxon>
        <taxon>Cyclostomata</taxon>
        <taxon>Hyperoartia</taxon>
        <taxon>Petromyzontiformes</taxon>
        <taxon>Petromyzontidae</taxon>
        <taxon>Petromyzon</taxon>
    </lineage>
</organism>
<dbReference type="InterPro" id="IPR017137">
    <property type="entry name" value="Arg-tRNA-P_Trfase_1_euk"/>
</dbReference>
<proteinExistence type="inferred from homology"/>
<feature type="compositionally biased region" description="Low complexity" evidence="6">
    <location>
        <begin position="202"/>
        <end position="222"/>
    </location>
</feature>
<dbReference type="PANTHER" id="PTHR21367">
    <property type="entry name" value="ARGININE-TRNA-PROTEIN TRANSFERASE 1"/>
    <property type="match status" value="1"/>
</dbReference>
<comment type="catalytic activity">
    <reaction evidence="5">
        <text>an N-terminal L-alpha-aminoacyl-[protein] + L-arginyl-tRNA(Arg) = an N-terminal L-arginyl-L-aminoacyl-[protein] + tRNA(Arg) + H(+)</text>
        <dbReference type="Rhea" id="RHEA:10208"/>
        <dbReference type="Rhea" id="RHEA-COMP:9658"/>
        <dbReference type="Rhea" id="RHEA-COMP:9673"/>
        <dbReference type="Rhea" id="RHEA-COMP:10636"/>
        <dbReference type="Rhea" id="RHEA-COMP:10638"/>
        <dbReference type="ChEBI" id="CHEBI:15378"/>
        <dbReference type="ChEBI" id="CHEBI:78442"/>
        <dbReference type="ChEBI" id="CHEBI:78513"/>
        <dbReference type="ChEBI" id="CHEBI:78597"/>
        <dbReference type="ChEBI" id="CHEBI:83562"/>
        <dbReference type="EC" id="2.3.2.8"/>
    </reaction>
</comment>
<dbReference type="InterPro" id="IPR007471">
    <property type="entry name" value="N-end_Aminoacyl_Trfase_N"/>
</dbReference>
<dbReference type="GeneID" id="116941333"/>
<dbReference type="CTD" id="11101"/>
<gene>
    <name evidence="10" type="primary">ATE1</name>
</gene>
<feature type="domain" description="N-end rule aminoacyl transferase C-terminal" evidence="8">
    <location>
        <begin position="306"/>
        <end position="443"/>
    </location>
</feature>
<evidence type="ECO:0000256" key="2">
    <source>
        <dbReference type="ARBA" id="ARBA00022679"/>
    </source>
</evidence>
<dbReference type="GO" id="GO:0005737">
    <property type="term" value="C:cytoplasm"/>
    <property type="evidence" value="ECO:0007669"/>
    <property type="project" value="TreeGrafter"/>
</dbReference>
<dbReference type="EC" id="2.3.2.8" evidence="5"/>
<keyword evidence="9" id="KW-1185">Reference proteome</keyword>
<dbReference type="SUPFAM" id="SSF55729">
    <property type="entry name" value="Acyl-CoA N-acyltransferases (Nat)"/>
    <property type="match status" value="1"/>
</dbReference>
<dbReference type="Pfam" id="PF04376">
    <property type="entry name" value="ATE_N"/>
    <property type="match status" value="1"/>
</dbReference>
<evidence type="ECO:0000256" key="4">
    <source>
        <dbReference type="ARBA" id="ARBA00023315"/>
    </source>
</evidence>
<comment type="similarity">
    <text evidence="1 5">Belongs to the R-transferase family.</text>
</comment>
<keyword evidence="2 5" id="KW-0808">Transferase</keyword>
<feature type="domain" description="N-end aminoacyl transferase N-terminal" evidence="7">
    <location>
        <begin position="22"/>
        <end position="92"/>
    </location>
</feature>
<dbReference type="PANTHER" id="PTHR21367:SF1">
    <property type="entry name" value="ARGINYL-TRNA--PROTEIN TRANSFERASE 1"/>
    <property type="match status" value="1"/>
</dbReference>
<feature type="region of interest" description="Disordered" evidence="6">
    <location>
        <begin position="140"/>
        <end position="226"/>
    </location>
</feature>
<keyword evidence="3 5" id="KW-0833">Ubl conjugation pathway</keyword>